<keyword evidence="6" id="KW-1185">Reference proteome</keyword>
<evidence type="ECO:0000313" key="6">
    <source>
        <dbReference type="Proteomes" id="UP001519296"/>
    </source>
</evidence>
<feature type="domain" description="LXG" evidence="4">
    <location>
        <begin position="1"/>
        <end position="224"/>
    </location>
</feature>
<dbReference type="Proteomes" id="UP001519296">
    <property type="component" value="Unassembled WGS sequence"/>
</dbReference>
<comment type="caution">
    <text evidence="5">The sequence shown here is derived from an EMBL/GenBank/DDBJ whole genome shotgun (WGS) entry which is preliminary data.</text>
</comment>
<feature type="coiled-coil region" evidence="2">
    <location>
        <begin position="129"/>
        <end position="156"/>
    </location>
</feature>
<reference evidence="5 6" key="1">
    <citation type="submission" date="2018-02" db="EMBL/GenBank/DDBJ databases">
        <title>Draft genome sequence of Streptococcus oricebi CCUG 70868T type strain.</title>
        <authorList>
            <person name="Mendez V."/>
            <person name="Salva-Serra F."/>
            <person name="Jaen-Luchoro D."/>
            <person name="Gonzales-Siles L."/>
            <person name="Karlsson R."/>
            <person name="Engstrom-Jakobsson H."/>
            <person name="Busquets A."/>
            <person name="Gomila M."/>
            <person name="Pineiro-Iglesias B."/>
            <person name="Bennasar-Figueras A."/>
            <person name="Seeger M."/>
            <person name="Moore E."/>
        </authorList>
    </citation>
    <scope>NUCLEOTIDE SEQUENCE [LARGE SCALE GENOMIC DNA]</scope>
    <source>
        <strain evidence="5 6">CCUG 70868</strain>
    </source>
</reference>
<feature type="region of interest" description="Disordered" evidence="3">
    <location>
        <begin position="418"/>
        <end position="447"/>
    </location>
</feature>
<sequence>MKVDLPSLQAQASSMATIAAARSAAYDHTIEALLDFINDGSLQGEAYSASKSYASSRNIPYLRGAKLLVERLAEASQALVDKYIAEVGSESLDEDELQSKIESLQAVIHTKTNLYNTLFRLDDISNDTLGAITKVIDSAKDELEKTREKLQKLRAFFASSASVLEGIADLQTAVTAGADQLALDAQTYGGQVPNVQGVAQPNWVQTIDKHIKQQREKEVKKADPQEIERQKIAKMSKAELLDEYGDIISSNAYPDPYSPNSQSKMRTAKWVMERYKQVEHEEVEFSPKLLKKVDKKFKAKVDKMSQEELEKEFPYLQHLQSPVHPAIYFSKTDLANTSYLEYRYFKLDSQKEFRWRDPNFMNKIYDHVNKTGIDPITGKEADESLKNYAKHHGAIEGLSNFFAFTAAGLSAYHAGKPVGQVSKPQTQGVDPTPQAPTAGESTPPPTYNRDYILENIRKSKEARQASNFGEYVKKEREILQKIKTDTVKNYSQQKQYWTREIEFKGNKVYQRDDLIDLFSQDAKGRTNLERMEKGLAPIGSDGMPLNLHHLTQRQTSSIAEVEARFHQKNYNILHINTGELPTGINRTQFNTWRKQYWKNRSSRFPFE</sequence>
<comment type="similarity">
    <text evidence="1">In the N-terminal section; belongs to the LXG family.</text>
</comment>
<keyword evidence="2" id="KW-0175">Coiled coil</keyword>
<organism evidence="5 6">
    <name type="scientific">Streptococcus oricebi</name>
    <dbReference type="NCBI Taxonomy" id="1547447"/>
    <lineage>
        <taxon>Bacteria</taxon>
        <taxon>Bacillati</taxon>
        <taxon>Bacillota</taxon>
        <taxon>Bacilli</taxon>
        <taxon>Lactobacillales</taxon>
        <taxon>Streptococcaceae</taxon>
        <taxon>Streptococcus</taxon>
    </lineage>
</organism>
<accession>A0ABS5B318</accession>
<protein>
    <recommendedName>
        <fullName evidence="4">LXG domain-containing protein</fullName>
    </recommendedName>
</protein>
<gene>
    <name evidence="5" type="ORF">C4K46_04620</name>
</gene>
<evidence type="ECO:0000313" key="5">
    <source>
        <dbReference type="EMBL" id="MBP2623219.1"/>
    </source>
</evidence>
<proteinExistence type="inferred from homology"/>
<dbReference type="Pfam" id="PF14411">
    <property type="entry name" value="LHH"/>
    <property type="match status" value="1"/>
</dbReference>
<dbReference type="InterPro" id="IPR006829">
    <property type="entry name" value="LXG_dom"/>
</dbReference>
<dbReference type="InterPro" id="IPR026834">
    <property type="entry name" value="LHH"/>
</dbReference>
<evidence type="ECO:0000256" key="2">
    <source>
        <dbReference type="SAM" id="Coils"/>
    </source>
</evidence>
<dbReference type="EMBL" id="PRDG01000002">
    <property type="protein sequence ID" value="MBP2623219.1"/>
    <property type="molecule type" value="Genomic_DNA"/>
</dbReference>
<dbReference type="PROSITE" id="PS51756">
    <property type="entry name" value="LXG"/>
    <property type="match status" value="1"/>
</dbReference>
<evidence type="ECO:0000259" key="4">
    <source>
        <dbReference type="PROSITE" id="PS51756"/>
    </source>
</evidence>
<evidence type="ECO:0000256" key="1">
    <source>
        <dbReference type="ARBA" id="ARBA00034117"/>
    </source>
</evidence>
<dbReference type="RefSeq" id="WP_209627699.1">
    <property type="nucleotide sequence ID" value="NZ_PRDG01000002.1"/>
</dbReference>
<name>A0ABS5B318_9STRE</name>
<evidence type="ECO:0000256" key="3">
    <source>
        <dbReference type="SAM" id="MobiDB-lite"/>
    </source>
</evidence>